<dbReference type="InterPro" id="IPR019342">
    <property type="entry name" value="NADH_UbQ_OxRdtase_FeS-su5"/>
</dbReference>
<evidence type="ECO:0000256" key="10">
    <source>
        <dbReference type="ARBA" id="ARBA00023136"/>
    </source>
</evidence>
<sequence length="103" mass="12205">MSMLITPWFRNIFTDLFGGLMNFQDHPECASHELRVVDCLEAYGTYHGKTKCRVLLDDFRECVWKDKQVQRMTIMSMERARQYHDGERPKEGLWAKAPRADSY</sequence>
<comment type="subcellular location">
    <subcellularLocation>
        <location evidence="3">Mitochondrion inner membrane</location>
        <topology evidence="3">Peripheral membrane protein</topology>
    </subcellularLocation>
    <subcellularLocation>
        <location evidence="2">Mitochondrion intermembrane space</location>
    </subcellularLocation>
</comment>
<evidence type="ECO:0000256" key="9">
    <source>
        <dbReference type="ARBA" id="ARBA00023128"/>
    </source>
</evidence>
<comment type="similarity">
    <text evidence="4">Belongs to the complex I NDUFS5 subunit family.</text>
</comment>
<accession>A0AAV7HTL6</accession>
<evidence type="ECO:0000256" key="7">
    <source>
        <dbReference type="ARBA" id="ARBA00022792"/>
    </source>
</evidence>
<name>A0AAV7HTL6_COTGL</name>
<dbReference type="Pfam" id="PF10200">
    <property type="entry name" value="Ndufs5"/>
    <property type="match status" value="1"/>
</dbReference>
<evidence type="ECO:0000256" key="2">
    <source>
        <dbReference type="ARBA" id="ARBA00004569"/>
    </source>
</evidence>
<evidence type="ECO:0000256" key="11">
    <source>
        <dbReference type="ARBA" id="ARBA00023157"/>
    </source>
</evidence>
<evidence type="ECO:0000256" key="1">
    <source>
        <dbReference type="ARBA" id="ARBA00003195"/>
    </source>
</evidence>
<dbReference type="Proteomes" id="UP000826195">
    <property type="component" value="Unassembled WGS sequence"/>
</dbReference>
<organism evidence="14 15">
    <name type="scientific">Cotesia glomerata</name>
    <name type="common">Lepidopteran parasitic wasp</name>
    <name type="synonym">Apanteles glomeratus</name>
    <dbReference type="NCBI Taxonomy" id="32391"/>
    <lineage>
        <taxon>Eukaryota</taxon>
        <taxon>Metazoa</taxon>
        <taxon>Ecdysozoa</taxon>
        <taxon>Arthropoda</taxon>
        <taxon>Hexapoda</taxon>
        <taxon>Insecta</taxon>
        <taxon>Pterygota</taxon>
        <taxon>Neoptera</taxon>
        <taxon>Endopterygota</taxon>
        <taxon>Hymenoptera</taxon>
        <taxon>Apocrita</taxon>
        <taxon>Ichneumonoidea</taxon>
        <taxon>Braconidae</taxon>
        <taxon>Microgastrinae</taxon>
        <taxon>Cotesia</taxon>
    </lineage>
</organism>
<evidence type="ECO:0000256" key="13">
    <source>
        <dbReference type="SAM" id="MobiDB-lite"/>
    </source>
</evidence>
<evidence type="ECO:0008006" key="16">
    <source>
        <dbReference type="Google" id="ProtNLM"/>
    </source>
</evidence>
<evidence type="ECO:0000256" key="6">
    <source>
        <dbReference type="ARBA" id="ARBA00022660"/>
    </source>
</evidence>
<keyword evidence="10" id="KW-0472">Membrane</keyword>
<dbReference type="PANTHER" id="PTHR21268">
    <property type="entry name" value="NADH DEHYDROGENASE [UBIQUINONE] IRON-SULFUR PROTEIN 5"/>
    <property type="match status" value="1"/>
</dbReference>
<dbReference type="EMBL" id="JAHXZJ010002982">
    <property type="protein sequence ID" value="KAH0534458.1"/>
    <property type="molecule type" value="Genomic_DNA"/>
</dbReference>
<evidence type="ECO:0000256" key="4">
    <source>
        <dbReference type="ARBA" id="ARBA00007372"/>
    </source>
</evidence>
<keyword evidence="15" id="KW-1185">Reference proteome</keyword>
<comment type="caution">
    <text evidence="14">The sequence shown here is derived from an EMBL/GenBank/DDBJ whole genome shotgun (WGS) entry which is preliminary data.</text>
</comment>
<keyword evidence="11 12" id="KW-1015">Disulfide bond</keyword>
<evidence type="ECO:0000256" key="8">
    <source>
        <dbReference type="ARBA" id="ARBA00022982"/>
    </source>
</evidence>
<keyword evidence="8" id="KW-0249">Electron transport</keyword>
<comment type="function">
    <text evidence="1">Accessory subunit of the mitochondrial membrane respiratory chain NADH dehydrogenase (Complex I), that is believed not to be involved in catalysis. Complex I functions in the transfer of electrons from NADH to the respiratory chain. The immediate electron acceptor for the enzyme is believed to be ubiquinone.</text>
</comment>
<keyword evidence="9" id="KW-0496">Mitochondrion</keyword>
<dbReference type="AlphaFoldDB" id="A0AAV7HTL6"/>
<evidence type="ECO:0000313" key="14">
    <source>
        <dbReference type="EMBL" id="KAH0534458.1"/>
    </source>
</evidence>
<proteinExistence type="inferred from homology"/>
<keyword evidence="6" id="KW-0679">Respiratory chain</keyword>
<reference evidence="14 15" key="1">
    <citation type="journal article" date="2021" name="J. Hered.">
        <title>A chromosome-level genome assembly of the parasitoid wasp, Cotesia glomerata (Hymenoptera: Braconidae).</title>
        <authorList>
            <person name="Pinto B.J."/>
            <person name="Weis J.J."/>
            <person name="Gamble T."/>
            <person name="Ode P.J."/>
            <person name="Paul R."/>
            <person name="Zaspel J.M."/>
        </authorList>
    </citation>
    <scope>NUCLEOTIDE SEQUENCE [LARGE SCALE GENOMIC DNA]</scope>
    <source>
        <strain evidence="14">CgM1</strain>
    </source>
</reference>
<keyword evidence="5" id="KW-0813">Transport</keyword>
<protein>
    <recommendedName>
        <fullName evidence="16">Complex I-15 kDa</fullName>
    </recommendedName>
</protein>
<evidence type="ECO:0000256" key="3">
    <source>
        <dbReference type="ARBA" id="ARBA00004637"/>
    </source>
</evidence>
<dbReference type="GO" id="GO:0005758">
    <property type="term" value="C:mitochondrial intermembrane space"/>
    <property type="evidence" value="ECO:0007669"/>
    <property type="project" value="UniProtKB-SubCell"/>
</dbReference>
<gene>
    <name evidence="14" type="ORF">KQX54_004053</name>
</gene>
<feature type="region of interest" description="Disordered" evidence="13">
    <location>
        <begin position="82"/>
        <end position="103"/>
    </location>
</feature>
<evidence type="ECO:0000256" key="5">
    <source>
        <dbReference type="ARBA" id="ARBA00022448"/>
    </source>
</evidence>
<dbReference type="GO" id="GO:0005743">
    <property type="term" value="C:mitochondrial inner membrane"/>
    <property type="evidence" value="ECO:0007669"/>
    <property type="project" value="UniProtKB-SubCell"/>
</dbReference>
<dbReference type="PANTHER" id="PTHR21268:SF2">
    <property type="entry name" value="NADH DEHYDROGENASE [UBIQUINONE] IRON-SULFUR PROTEIN 5"/>
    <property type="match status" value="1"/>
</dbReference>
<evidence type="ECO:0000313" key="15">
    <source>
        <dbReference type="Proteomes" id="UP000826195"/>
    </source>
</evidence>
<evidence type="ECO:0000256" key="12">
    <source>
        <dbReference type="PIRSR" id="PIRSR619342-50"/>
    </source>
</evidence>
<feature type="disulfide bond" evidence="12">
    <location>
        <begin position="39"/>
        <end position="52"/>
    </location>
</feature>
<feature type="disulfide bond" evidence="12">
    <location>
        <begin position="29"/>
        <end position="62"/>
    </location>
</feature>
<keyword evidence="7" id="KW-0999">Mitochondrion inner membrane</keyword>